<evidence type="ECO:0000256" key="1">
    <source>
        <dbReference type="SAM" id="Phobius"/>
    </source>
</evidence>
<name>A0AB34K4H0_PRYPA</name>
<keyword evidence="1" id="KW-0472">Membrane</keyword>
<keyword evidence="3" id="KW-1185">Reference proteome</keyword>
<gene>
    <name evidence="2" type="ORF">AB1Y20_009352</name>
</gene>
<evidence type="ECO:0000313" key="3">
    <source>
        <dbReference type="Proteomes" id="UP001515480"/>
    </source>
</evidence>
<keyword evidence="1" id="KW-0812">Transmembrane</keyword>
<dbReference type="AlphaFoldDB" id="A0AB34K4H0"/>
<sequence>MYGGRGAEVVYKRAKHFGKRPRVLVATVVGTFVCFCLFVSQYSASKDESQVWVWFGMRSDGRSGASIQTVRLYMARQMLHETQSLHSKMMTTTTAQNTIGMTRMMNTGGTVVQGTMDITMKIITIDTMRMNHVGMGAKISMGEMKHYTVTIVMRWATYIMLMSRTETEHITVVKIRSTNITVPKTSMGMLTARTIRIMTLTDASTRSLRTLAISATVPNAG</sequence>
<organism evidence="2 3">
    <name type="scientific">Prymnesium parvum</name>
    <name type="common">Toxic golden alga</name>
    <dbReference type="NCBI Taxonomy" id="97485"/>
    <lineage>
        <taxon>Eukaryota</taxon>
        <taxon>Haptista</taxon>
        <taxon>Haptophyta</taxon>
        <taxon>Prymnesiophyceae</taxon>
        <taxon>Prymnesiales</taxon>
        <taxon>Prymnesiaceae</taxon>
        <taxon>Prymnesium</taxon>
    </lineage>
</organism>
<accession>A0AB34K4H0</accession>
<protein>
    <submittedName>
        <fullName evidence="2">Uncharacterized protein</fullName>
    </submittedName>
</protein>
<dbReference type="Proteomes" id="UP001515480">
    <property type="component" value="Unassembled WGS sequence"/>
</dbReference>
<dbReference type="EMBL" id="JBGBPQ010000002">
    <property type="protein sequence ID" value="KAL1527981.1"/>
    <property type="molecule type" value="Genomic_DNA"/>
</dbReference>
<reference evidence="2 3" key="1">
    <citation type="journal article" date="2024" name="Science">
        <title>Giant polyketide synthase enzymes in the biosynthesis of giant marine polyether toxins.</title>
        <authorList>
            <person name="Fallon T.R."/>
            <person name="Shende V.V."/>
            <person name="Wierzbicki I.H."/>
            <person name="Pendleton A.L."/>
            <person name="Watervoot N.F."/>
            <person name="Auber R.P."/>
            <person name="Gonzalez D.J."/>
            <person name="Wisecaver J.H."/>
            <person name="Moore B.S."/>
        </authorList>
    </citation>
    <scope>NUCLEOTIDE SEQUENCE [LARGE SCALE GENOMIC DNA]</scope>
    <source>
        <strain evidence="2 3">12B1</strain>
    </source>
</reference>
<feature type="transmembrane region" description="Helical" evidence="1">
    <location>
        <begin position="21"/>
        <end position="40"/>
    </location>
</feature>
<evidence type="ECO:0000313" key="2">
    <source>
        <dbReference type="EMBL" id="KAL1527981.1"/>
    </source>
</evidence>
<comment type="caution">
    <text evidence="2">The sequence shown here is derived from an EMBL/GenBank/DDBJ whole genome shotgun (WGS) entry which is preliminary data.</text>
</comment>
<keyword evidence="1" id="KW-1133">Transmembrane helix</keyword>
<proteinExistence type="predicted"/>